<proteinExistence type="predicted"/>
<organism evidence="2 3">
    <name type="scientific">Panicum virgatum</name>
    <name type="common">Blackwell switchgrass</name>
    <dbReference type="NCBI Taxonomy" id="38727"/>
    <lineage>
        <taxon>Eukaryota</taxon>
        <taxon>Viridiplantae</taxon>
        <taxon>Streptophyta</taxon>
        <taxon>Embryophyta</taxon>
        <taxon>Tracheophyta</taxon>
        <taxon>Spermatophyta</taxon>
        <taxon>Magnoliopsida</taxon>
        <taxon>Liliopsida</taxon>
        <taxon>Poales</taxon>
        <taxon>Poaceae</taxon>
        <taxon>PACMAD clade</taxon>
        <taxon>Panicoideae</taxon>
        <taxon>Panicodae</taxon>
        <taxon>Paniceae</taxon>
        <taxon>Panicinae</taxon>
        <taxon>Panicum</taxon>
        <taxon>Panicum sect. Hiantes</taxon>
    </lineage>
</organism>
<comment type="caution">
    <text evidence="2">The sequence shown here is derived from an EMBL/GenBank/DDBJ whole genome shotgun (WGS) entry which is preliminary data.</text>
</comment>
<keyword evidence="3" id="KW-1185">Reference proteome</keyword>
<protein>
    <submittedName>
        <fullName evidence="2">Uncharacterized protein</fullName>
    </submittedName>
</protein>
<sequence>MEQNALTKCNLGEKSKGGAISHAKSCPSQFLETNIAKQHHLSGYKIQEFREKDIFNPSNSSAFSSCFTLIKFCLLAHLVTLRWRARQVAD</sequence>
<dbReference type="Proteomes" id="UP000823388">
    <property type="component" value="Chromosome 7K"/>
</dbReference>
<accession>A0A8T0Q7P0</accession>
<dbReference type="AlphaFoldDB" id="A0A8T0Q7P0"/>
<evidence type="ECO:0000313" key="3">
    <source>
        <dbReference type="Proteomes" id="UP000823388"/>
    </source>
</evidence>
<name>A0A8T0Q7P0_PANVG</name>
<evidence type="ECO:0000256" key="1">
    <source>
        <dbReference type="SAM" id="MobiDB-lite"/>
    </source>
</evidence>
<gene>
    <name evidence="2" type="ORF">PVAP13_7KG029629</name>
</gene>
<feature type="region of interest" description="Disordered" evidence="1">
    <location>
        <begin position="1"/>
        <end position="22"/>
    </location>
</feature>
<evidence type="ECO:0000313" key="2">
    <source>
        <dbReference type="EMBL" id="KAG2570917.1"/>
    </source>
</evidence>
<dbReference type="EMBL" id="CM029049">
    <property type="protein sequence ID" value="KAG2570917.1"/>
    <property type="molecule type" value="Genomic_DNA"/>
</dbReference>
<reference evidence="2" key="1">
    <citation type="submission" date="2020-05" db="EMBL/GenBank/DDBJ databases">
        <title>WGS assembly of Panicum virgatum.</title>
        <authorList>
            <person name="Lovell J.T."/>
            <person name="Jenkins J."/>
            <person name="Shu S."/>
            <person name="Juenger T.E."/>
            <person name="Schmutz J."/>
        </authorList>
    </citation>
    <scope>NUCLEOTIDE SEQUENCE</scope>
    <source>
        <strain evidence="2">AP13</strain>
    </source>
</reference>